<dbReference type="GO" id="GO:0003677">
    <property type="term" value="F:DNA binding"/>
    <property type="evidence" value="ECO:0007669"/>
    <property type="project" value="UniProtKB-KW"/>
</dbReference>
<dbReference type="InterPro" id="IPR010998">
    <property type="entry name" value="Integrase_recombinase_N"/>
</dbReference>
<dbReference type="InterPro" id="IPR050808">
    <property type="entry name" value="Phage_Integrase"/>
</dbReference>
<organism evidence="6 7">
    <name type="scientific">Devosia epidermidihirudinis</name>
    <dbReference type="NCBI Taxonomy" id="1293439"/>
    <lineage>
        <taxon>Bacteria</taxon>
        <taxon>Pseudomonadati</taxon>
        <taxon>Pseudomonadota</taxon>
        <taxon>Alphaproteobacteria</taxon>
        <taxon>Hyphomicrobiales</taxon>
        <taxon>Devosiaceae</taxon>
        <taxon>Devosia</taxon>
    </lineage>
</organism>
<reference evidence="6 7" key="1">
    <citation type="submission" date="2015-03" db="EMBL/GenBank/DDBJ databases">
        <authorList>
            <person name="Lepp D."/>
            <person name="Hassan Y.I."/>
            <person name="Li X.-Z."/>
            <person name="Zhou T."/>
        </authorList>
    </citation>
    <scope>NUCLEOTIDE SEQUENCE [LARGE SCALE GENOMIC DNA]</scope>
    <source>
        <strain evidence="6 7">E84</strain>
    </source>
</reference>
<dbReference type="GO" id="GO:0006310">
    <property type="term" value="P:DNA recombination"/>
    <property type="evidence" value="ECO:0007669"/>
    <property type="project" value="UniProtKB-KW"/>
</dbReference>
<dbReference type="PANTHER" id="PTHR30629">
    <property type="entry name" value="PROPHAGE INTEGRASE"/>
    <property type="match status" value="1"/>
</dbReference>
<dbReference type="EMBL" id="LANJ01000011">
    <property type="protein sequence ID" value="KKC39555.1"/>
    <property type="molecule type" value="Genomic_DNA"/>
</dbReference>
<dbReference type="InterPro" id="IPR002104">
    <property type="entry name" value="Integrase_catalytic"/>
</dbReference>
<keyword evidence="4" id="KW-0233">DNA recombination</keyword>
<dbReference type="InterPro" id="IPR013762">
    <property type="entry name" value="Integrase-like_cat_sf"/>
</dbReference>
<dbReference type="InterPro" id="IPR011010">
    <property type="entry name" value="DNA_brk_join_enz"/>
</dbReference>
<evidence type="ECO:0000313" key="7">
    <source>
        <dbReference type="Proteomes" id="UP000033411"/>
    </source>
</evidence>
<keyword evidence="2" id="KW-0229">DNA integration</keyword>
<evidence type="ECO:0000256" key="3">
    <source>
        <dbReference type="ARBA" id="ARBA00023125"/>
    </source>
</evidence>
<evidence type="ECO:0000256" key="1">
    <source>
        <dbReference type="ARBA" id="ARBA00008857"/>
    </source>
</evidence>
<dbReference type="Proteomes" id="UP000033411">
    <property type="component" value="Unassembled WGS sequence"/>
</dbReference>
<evidence type="ECO:0000259" key="5">
    <source>
        <dbReference type="PROSITE" id="PS51898"/>
    </source>
</evidence>
<dbReference type="AlphaFoldDB" id="A0A0F5QF39"/>
<dbReference type="OrthoDB" id="8201432at2"/>
<accession>A0A0F5QF39</accession>
<dbReference type="PATRIC" id="fig|1293439.3.peg.578"/>
<proteinExistence type="inferred from homology"/>
<sequence length="364" mass="40156">MPTVKLKGLNIRKNRVGKWYVSLRATGVQLGSAPDRRALDALMASPAFLAEYSRASKSGVRLSYATGSLGALIAWYKTKTRYTSLADRTKADYAKAEKFLDGSLDYAVSAIEKADVVELRDQAANEHNDKFSDHVLAFMSAVFSEACERGEMKDNPVLGVRRLYKANAGANRRWSDPEWRAALAAAPAHLRAVLSIAKHCGLRGQDIAVLTWDNYRDDVEMEKVLAFIPRKNGDRVGEITIGVPAALRSLLDAMKAGDGIVQPAGNSPICRNSLGKKYPSENAMRKAWQDFKASESFKSALPNSGDLTLHGLRVTFSSELREQGFTDREVADMLGDLSEGMGKRYSRGAEMRKTSVRVFKRRAE</sequence>
<protein>
    <recommendedName>
        <fullName evidence="5">Tyr recombinase domain-containing protein</fullName>
    </recommendedName>
</protein>
<evidence type="ECO:0000256" key="4">
    <source>
        <dbReference type="ARBA" id="ARBA00023172"/>
    </source>
</evidence>
<dbReference type="STRING" id="1293439.WH87_05050"/>
<dbReference type="SUPFAM" id="SSF56349">
    <property type="entry name" value="DNA breaking-rejoining enzymes"/>
    <property type="match status" value="1"/>
</dbReference>
<evidence type="ECO:0000256" key="2">
    <source>
        <dbReference type="ARBA" id="ARBA00022908"/>
    </source>
</evidence>
<dbReference type="Gene3D" id="1.10.443.10">
    <property type="entry name" value="Intergrase catalytic core"/>
    <property type="match status" value="1"/>
</dbReference>
<evidence type="ECO:0000313" key="6">
    <source>
        <dbReference type="EMBL" id="KKC39555.1"/>
    </source>
</evidence>
<dbReference type="GO" id="GO:0015074">
    <property type="term" value="P:DNA integration"/>
    <property type="evidence" value="ECO:0007669"/>
    <property type="project" value="UniProtKB-KW"/>
</dbReference>
<keyword evidence="7" id="KW-1185">Reference proteome</keyword>
<feature type="domain" description="Tyr recombinase" evidence="5">
    <location>
        <begin position="169"/>
        <end position="358"/>
    </location>
</feature>
<dbReference type="Pfam" id="PF00589">
    <property type="entry name" value="Phage_integrase"/>
    <property type="match status" value="1"/>
</dbReference>
<comment type="caution">
    <text evidence="6">The sequence shown here is derived from an EMBL/GenBank/DDBJ whole genome shotgun (WGS) entry which is preliminary data.</text>
</comment>
<comment type="similarity">
    <text evidence="1">Belongs to the 'phage' integrase family.</text>
</comment>
<keyword evidence="3" id="KW-0238">DNA-binding</keyword>
<dbReference type="PANTHER" id="PTHR30629:SF2">
    <property type="entry name" value="PROPHAGE INTEGRASE INTS-RELATED"/>
    <property type="match status" value="1"/>
</dbReference>
<name>A0A0F5QF39_9HYPH</name>
<gene>
    <name evidence="6" type="ORF">WH87_05050</name>
</gene>
<dbReference type="Gene3D" id="1.10.150.130">
    <property type="match status" value="1"/>
</dbReference>
<dbReference type="PROSITE" id="PS51898">
    <property type="entry name" value="TYR_RECOMBINASE"/>
    <property type="match status" value="1"/>
</dbReference>